<organism evidence="2">
    <name type="scientific">Ixodes ricinus</name>
    <name type="common">Common tick</name>
    <name type="synonym">Acarus ricinus</name>
    <dbReference type="NCBI Taxonomy" id="34613"/>
    <lineage>
        <taxon>Eukaryota</taxon>
        <taxon>Metazoa</taxon>
        <taxon>Ecdysozoa</taxon>
        <taxon>Arthropoda</taxon>
        <taxon>Chelicerata</taxon>
        <taxon>Arachnida</taxon>
        <taxon>Acari</taxon>
        <taxon>Parasitiformes</taxon>
        <taxon>Ixodida</taxon>
        <taxon>Ixodoidea</taxon>
        <taxon>Ixodidae</taxon>
        <taxon>Ixodinae</taxon>
        <taxon>Ixodes</taxon>
    </lineage>
</organism>
<dbReference type="AlphaFoldDB" id="A0A147BEZ2"/>
<accession>A0A147BEZ2</accession>
<proteinExistence type="predicted"/>
<feature type="signal peptide" evidence="1">
    <location>
        <begin position="1"/>
        <end position="33"/>
    </location>
</feature>
<keyword evidence="1" id="KW-0732">Signal</keyword>
<feature type="chain" id="PRO_5007542178" evidence="1">
    <location>
        <begin position="34"/>
        <end position="221"/>
    </location>
</feature>
<evidence type="ECO:0000313" key="2">
    <source>
        <dbReference type="EMBL" id="JAR89308.1"/>
    </source>
</evidence>
<sequence length="221" mass="23613">MNGGCLGLPRDLYGVSVMLLGLVAFVAASDCQGHNPPVGLLGECARHERQQESVIVVTGEAKLGDVVDEEVELGEARPKALLNEPCKMSGGLAFRAAQEERLLHKVHGIGAHSGDTRSHHQLEEGHKYVAVTTNNVECLTTQVDEHLKLLAGFLASVDHVHHVGSKYERGPVTLEVDKHLRITKELSKVNVKHVSGGLQHDIVVVPIADAEDVGGDAVTGT</sequence>
<evidence type="ECO:0000256" key="1">
    <source>
        <dbReference type="SAM" id="SignalP"/>
    </source>
</evidence>
<dbReference type="EMBL" id="GEGO01006096">
    <property type="protein sequence ID" value="JAR89308.1"/>
    <property type="molecule type" value="Transcribed_RNA"/>
</dbReference>
<name>A0A147BEZ2_IXORI</name>
<protein>
    <submittedName>
        <fullName evidence="2">Putative secreted protein</fullName>
    </submittedName>
</protein>
<reference evidence="2" key="1">
    <citation type="journal article" date="2018" name="PLoS Negl. Trop. Dis.">
        <title>Sialome diversity of ticks revealed by RNAseq of single tick salivary glands.</title>
        <authorList>
            <person name="Perner J."/>
            <person name="Kropackova S."/>
            <person name="Kopacek P."/>
            <person name="Ribeiro J.M."/>
        </authorList>
    </citation>
    <scope>NUCLEOTIDE SEQUENCE</scope>
    <source>
        <strain evidence="2">Siblings of single egg batch collected in Ceske Budejovice</strain>
        <tissue evidence="2">Salivary glands</tissue>
    </source>
</reference>